<evidence type="ECO:0000256" key="5">
    <source>
        <dbReference type="ARBA" id="ARBA00022777"/>
    </source>
</evidence>
<dbReference type="SUPFAM" id="SSF55874">
    <property type="entry name" value="ATPase domain of HSP90 chaperone/DNA topoisomerase II/histidine kinase"/>
    <property type="match status" value="1"/>
</dbReference>
<dbReference type="InterPro" id="IPR004358">
    <property type="entry name" value="Sig_transdc_His_kin-like_C"/>
</dbReference>
<dbReference type="Pfam" id="PF02518">
    <property type="entry name" value="HATPase_c"/>
    <property type="match status" value="1"/>
</dbReference>
<dbReference type="InterPro" id="IPR013655">
    <property type="entry name" value="PAS_fold_3"/>
</dbReference>
<dbReference type="KEGG" id="hhc:M911_14220"/>
<dbReference type="InterPro" id="IPR011006">
    <property type="entry name" value="CheY-like_superfamily"/>
</dbReference>
<dbReference type="SMART" id="SM00387">
    <property type="entry name" value="HATPase_c"/>
    <property type="match status" value="1"/>
</dbReference>
<feature type="domain" description="PAC" evidence="10">
    <location>
        <begin position="189"/>
        <end position="241"/>
    </location>
</feature>
<keyword evidence="12" id="KW-1185">Reference proteome</keyword>
<name>W8L8H1_9GAMM</name>
<dbReference type="InterPro" id="IPR003594">
    <property type="entry name" value="HATPase_dom"/>
</dbReference>
<keyword evidence="4" id="KW-0808">Transferase</keyword>
<dbReference type="PROSITE" id="PS50112">
    <property type="entry name" value="PAS"/>
    <property type="match status" value="1"/>
</dbReference>
<dbReference type="Gene3D" id="3.40.50.2300">
    <property type="match status" value="1"/>
</dbReference>
<dbReference type="Gene3D" id="2.10.70.100">
    <property type="match status" value="1"/>
</dbReference>
<dbReference type="CDD" id="cd00130">
    <property type="entry name" value="PAS"/>
    <property type="match status" value="2"/>
</dbReference>
<dbReference type="SMART" id="SM00448">
    <property type="entry name" value="REC"/>
    <property type="match status" value="1"/>
</dbReference>
<evidence type="ECO:0000256" key="6">
    <source>
        <dbReference type="PROSITE-ProRule" id="PRU00169"/>
    </source>
</evidence>
<keyword evidence="5 11" id="KW-0418">Kinase</keyword>
<evidence type="ECO:0000256" key="2">
    <source>
        <dbReference type="ARBA" id="ARBA00012438"/>
    </source>
</evidence>
<feature type="modified residue" description="4-aspartylphosphate" evidence="6">
    <location>
        <position position="548"/>
    </location>
</feature>
<feature type="domain" description="PAS" evidence="9">
    <location>
        <begin position="1"/>
        <end position="57"/>
    </location>
</feature>
<dbReference type="InterPro" id="IPR035965">
    <property type="entry name" value="PAS-like_dom_sf"/>
</dbReference>
<dbReference type="InterPro" id="IPR036890">
    <property type="entry name" value="HATPase_C_sf"/>
</dbReference>
<dbReference type="SMART" id="SM00086">
    <property type="entry name" value="PAC"/>
    <property type="match status" value="2"/>
</dbReference>
<dbReference type="PRINTS" id="PR00344">
    <property type="entry name" value="BCTRLSENSOR"/>
</dbReference>
<keyword evidence="3 6" id="KW-0597">Phosphoprotein</keyword>
<dbReference type="PANTHER" id="PTHR43047">
    <property type="entry name" value="TWO-COMPONENT HISTIDINE PROTEIN KINASE"/>
    <property type="match status" value="1"/>
</dbReference>
<evidence type="ECO:0000256" key="1">
    <source>
        <dbReference type="ARBA" id="ARBA00000085"/>
    </source>
</evidence>
<reference evidence="11 12" key="1">
    <citation type="journal article" date="2014" name="J Genomics">
        <title>Draft Genome Sequence of the Extremely Halophilic Phototrophic Purple Sulfur Bacterium Halorhodospira halochloris.</title>
        <authorList>
            <person name="Singh K.S."/>
            <person name="Kirksey J."/>
            <person name="Hoff W.D."/>
            <person name="Deole R."/>
        </authorList>
    </citation>
    <scope>NUCLEOTIDE SEQUENCE [LARGE SCALE GENOMIC DNA]</scope>
    <source>
        <strain evidence="11 12">A</strain>
    </source>
</reference>
<comment type="catalytic activity">
    <reaction evidence="1">
        <text>ATP + protein L-histidine = ADP + protein N-phospho-L-histidine.</text>
        <dbReference type="EC" id="2.7.13.3"/>
    </reaction>
</comment>
<gene>
    <name evidence="11" type="ORF">M911_14220</name>
</gene>
<dbReference type="AlphaFoldDB" id="W8L8H1"/>
<dbReference type="Pfam" id="PF00512">
    <property type="entry name" value="HisKA"/>
    <property type="match status" value="1"/>
</dbReference>
<protein>
    <recommendedName>
        <fullName evidence="2">histidine kinase</fullName>
        <ecNumber evidence="2">2.7.13.3</ecNumber>
    </recommendedName>
</protein>
<evidence type="ECO:0000259" key="8">
    <source>
        <dbReference type="PROSITE" id="PS50110"/>
    </source>
</evidence>
<dbReference type="InterPro" id="IPR001789">
    <property type="entry name" value="Sig_transdc_resp-reg_receiver"/>
</dbReference>
<dbReference type="Pfam" id="PF00072">
    <property type="entry name" value="Response_reg"/>
    <property type="match status" value="1"/>
</dbReference>
<dbReference type="Gene3D" id="3.30.565.10">
    <property type="entry name" value="Histidine kinase-like ATPase, C-terminal domain"/>
    <property type="match status" value="1"/>
</dbReference>
<dbReference type="InterPro" id="IPR000700">
    <property type="entry name" value="PAS-assoc_C"/>
</dbReference>
<dbReference type="CDD" id="cd00082">
    <property type="entry name" value="HisKA"/>
    <property type="match status" value="1"/>
</dbReference>
<dbReference type="FunFam" id="3.30.565.10:FF:000006">
    <property type="entry name" value="Sensor histidine kinase WalK"/>
    <property type="match status" value="1"/>
</dbReference>
<dbReference type="InterPro" id="IPR003661">
    <property type="entry name" value="HisK_dim/P_dom"/>
</dbReference>
<dbReference type="HOGENOM" id="CLU_000445_114_15_6"/>
<feature type="domain" description="Response regulatory" evidence="8">
    <location>
        <begin position="498"/>
        <end position="615"/>
    </location>
</feature>
<dbReference type="SUPFAM" id="SSF47384">
    <property type="entry name" value="Homodimeric domain of signal transducing histidine kinase"/>
    <property type="match status" value="1"/>
</dbReference>
<dbReference type="GO" id="GO:0000155">
    <property type="term" value="F:phosphorelay sensor kinase activity"/>
    <property type="evidence" value="ECO:0007669"/>
    <property type="project" value="InterPro"/>
</dbReference>
<evidence type="ECO:0000256" key="3">
    <source>
        <dbReference type="ARBA" id="ARBA00022553"/>
    </source>
</evidence>
<dbReference type="SMART" id="SM00388">
    <property type="entry name" value="HisKA"/>
    <property type="match status" value="1"/>
</dbReference>
<dbReference type="Gene3D" id="3.30.450.20">
    <property type="entry name" value="PAS domain"/>
    <property type="match status" value="2"/>
</dbReference>
<dbReference type="NCBIfam" id="TIGR00229">
    <property type="entry name" value="sensory_box"/>
    <property type="match status" value="1"/>
</dbReference>
<feature type="domain" description="Histidine kinase" evidence="7">
    <location>
        <begin position="259"/>
        <end position="476"/>
    </location>
</feature>
<dbReference type="SUPFAM" id="SSF55785">
    <property type="entry name" value="PYP-like sensor domain (PAS domain)"/>
    <property type="match status" value="2"/>
</dbReference>
<dbReference type="GO" id="GO:0005886">
    <property type="term" value="C:plasma membrane"/>
    <property type="evidence" value="ECO:0007669"/>
    <property type="project" value="UniProtKB-ARBA"/>
</dbReference>
<evidence type="ECO:0000313" key="11">
    <source>
        <dbReference type="EMBL" id="AHK80110.1"/>
    </source>
</evidence>
<dbReference type="SUPFAM" id="SSF52172">
    <property type="entry name" value="CheY-like"/>
    <property type="match status" value="1"/>
</dbReference>
<dbReference type="Gene3D" id="1.10.287.130">
    <property type="match status" value="1"/>
</dbReference>
<dbReference type="EC" id="2.7.13.3" evidence="2"/>
<evidence type="ECO:0000259" key="10">
    <source>
        <dbReference type="PROSITE" id="PS50113"/>
    </source>
</evidence>
<proteinExistence type="predicted"/>
<dbReference type="InterPro" id="IPR036097">
    <property type="entry name" value="HisK_dim/P_sf"/>
</dbReference>
<dbReference type="PROSITE" id="PS50113">
    <property type="entry name" value="PAC"/>
    <property type="match status" value="1"/>
</dbReference>
<sequence length="623" mass="69872">MEPDGACRYEYVNRAIEAIFGVTPDQALNDPMTIRGRMHPDDASQVQRYYEHCAASRTPLRLQYRIQHPGQGLLWVEEYAEPELLPNGAMLWHGQVFEITDYKILGSELSLSRARLREACDMAKLGHWEVDLRSDDVWWCHATYEMLGCDTSDFNPTSEEYWGRVHPDDVDRVKANHERTLKAKWPDIPTIEYRIRRSNGEFIWVIHRARVRFDDDGEPVQIFGTIQDISDRKQLEEALVESKSAADRANQFKSDFILGMSHELRTPLNAVLGFGQLLQYDPDLTTEQAICVEEIRAAGQHLLGLIDEILDLSKIETGRVELTISTEDCRALAEEAISLVTSLAEARQVRPELKVQDELQVDCDPMRLRQVMVNLLSNGIKYNRPNGAVTLTVSHDTDGTKDSVRIDVQDTGIGIPEDRIADVFRPFERLGRGHVEGTGIGLAISKKLVETMGGTLSVESKRGVGSRFSILLPPGNDVQSAEPSTPSVALNAERARGLVLHIDDSMTNLRLLQRVLSRLNDVDYMGSPTGSLGLDLATAYKPRLIFLDLELPDMHGFEVLERLRSMASTRHIPVVGLTARASAKDVSKGIEAGFDRYIGMPFDIDEVMAAIQAYMVDHDGDRP</sequence>
<reference evidence="12" key="2">
    <citation type="submission" date="2014-02" db="EMBL/GenBank/DDBJ databases">
        <title>Draft Genome Sequence of extremely halophilic bacteria Halorhodospira halochloris.</title>
        <authorList>
            <person name="Singh K.S."/>
        </authorList>
    </citation>
    <scope>NUCLEOTIDE SEQUENCE [LARGE SCALE GENOMIC DNA]</scope>
    <source>
        <strain evidence="12">A</strain>
    </source>
</reference>
<evidence type="ECO:0000259" key="7">
    <source>
        <dbReference type="PROSITE" id="PS50109"/>
    </source>
</evidence>
<evidence type="ECO:0000313" key="12">
    <source>
        <dbReference type="Proteomes" id="UP000019442"/>
    </source>
</evidence>
<evidence type="ECO:0000256" key="4">
    <source>
        <dbReference type="ARBA" id="ARBA00022679"/>
    </source>
</evidence>
<dbReference type="InterPro" id="IPR001610">
    <property type="entry name" value="PAC"/>
</dbReference>
<dbReference type="InterPro" id="IPR000014">
    <property type="entry name" value="PAS"/>
</dbReference>
<dbReference type="GO" id="GO:0009927">
    <property type="term" value="F:histidine phosphotransfer kinase activity"/>
    <property type="evidence" value="ECO:0007669"/>
    <property type="project" value="TreeGrafter"/>
</dbReference>
<accession>W8L8H1</accession>
<dbReference type="PROSITE" id="PS50109">
    <property type="entry name" value="HIS_KIN"/>
    <property type="match status" value="1"/>
</dbReference>
<evidence type="ECO:0000259" key="9">
    <source>
        <dbReference type="PROSITE" id="PS50112"/>
    </source>
</evidence>
<dbReference type="PATRIC" id="fig|1354791.3.peg.189"/>
<dbReference type="CDD" id="cd16922">
    <property type="entry name" value="HATPase_EvgS-ArcB-TorS-like"/>
    <property type="match status" value="1"/>
</dbReference>
<dbReference type="PROSITE" id="PS50110">
    <property type="entry name" value="RESPONSE_REGULATORY"/>
    <property type="match status" value="1"/>
</dbReference>
<organism evidence="11 12">
    <name type="scientific">Ectothiorhodospira haloalkaliphila</name>
    <dbReference type="NCBI Taxonomy" id="421628"/>
    <lineage>
        <taxon>Bacteria</taxon>
        <taxon>Pseudomonadati</taxon>
        <taxon>Pseudomonadota</taxon>
        <taxon>Gammaproteobacteria</taxon>
        <taxon>Chromatiales</taxon>
        <taxon>Ectothiorhodospiraceae</taxon>
        <taxon>Ectothiorhodospira</taxon>
    </lineage>
</organism>
<dbReference type="EMBL" id="CP007268">
    <property type="protein sequence ID" value="AHK80110.1"/>
    <property type="molecule type" value="Genomic_DNA"/>
</dbReference>
<dbReference type="Proteomes" id="UP000019442">
    <property type="component" value="Chromosome"/>
</dbReference>
<dbReference type="InterPro" id="IPR005467">
    <property type="entry name" value="His_kinase_dom"/>
</dbReference>
<dbReference type="Pfam" id="PF08447">
    <property type="entry name" value="PAS_3"/>
    <property type="match status" value="2"/>
</dbReference>
<dbReference type="PANTHER" id="PTHR43047:SF72">
    <property type="entry name" value="OSMOSENSING HISTIDINE PROTEIN KINASE SLN1"/>
    <property type="match status" value="1"/>
</dbReference>